<proteinExistence type="predicted"/>
<comment type="caution">
    <text evidence="1">The sequence shown here is derived from an EMBL/GenBank/DDBJ whole genome shotgun (WGS) entry which is preliminary data.</text>
</comment>
<accession>A0AA89B1Q1</accession>
<gene>
    <name evidence="1" type="ORF">RJ639_043757</name>
</gene>
<evidence type="ECO:0000313" key="2">
    <source>
        <dbReference type="Proteomes" id="UP001188597"/>
    </source>
</evidence>
<sequence length="186" mass="20121">MGNCAHKGVVVTECRNKVRVLVNTGRVLEFEGPKLVQEVVKDFPGCGIFRENCASLQPLLDDEVLAGGQCYYLLPVAHAEPVRMSTSAALDLVTRNISNGTSALEVLPPLQKGVWRVKLVIDPKQLEEILSEQVDVDALIAQIRMAACSAAPSRRAKGFWGVSLKPIPSNVFKVPADQGVQTSTDV</sequence>
<dbReference type="PANTHER" id="PTHR33148">
    <property type="entry name" value="PLASTID MOVEMENT IMPAIRED PROTEIN-RELATED"/>
    <property type="match status" value="1"/>
</dbReference>
<dbReference type="EMBL" id="JAVXUP010000614">
    <property type="protein sequence ID" value="KAK3024180.1"/>
    <property type="molecule type" value="Genomic_DNA"/>
</dbReference>
<evidence type="ECO:0000313" key="1">
    <source>
        <dbReference type="EMBL" id="KAK3024180.1"/>
    </source>
</evidence>
<keyword evidence="2" id="KW-1185">Reference proteome</keyword>
<dbReference type="InterPro" id="IPR025322">
    <property type="entry name" value="PADRE_dom"/>
</dbReference>
<dbReference type="PANTHER" id="PTHR33148:SF33">
    <property type="entry name" value="DUF4228 DOMAIN PROTEIN"/>
    <property type="match status" value="1"/>
</dbReference>
<name>A0AA89B1Q1_9ASTE</name>
<protein>
    <submittedName>
        <fullName evidence="1">Uncharacterized protein</fullName>
    </submittedName>
</protein>
<dbReference type="Pfam" id="PF14009">
    <property type="entry name" value="PADRE"/>
    <property type="match status" value="1"/>
</dbReference>
<dbReference type="AlphaFoldDB" id="A0AA89B1Q1"/>
<reference evidence="1" key="1">
    <citation type="submission" date="2022-12" db="EMBL/GenBank/DDBJ databases">
        <title>Draft genome assemblies for two species of Escallonia (Escalloniales).</title>
        <authorList>
            <person name="Chanderbali A."/>
            <person name="Dervinis C."/>
            <person name="Anghel I."/>
            <person name="Soltis D."/>
            <person name="Soltis P."/>
            <person name="Zapata F."/>
        </authorList>
    </citation>
    <scope>NUCLEOTIDE SEQUENCE</scope>
    <source>
        <strain evidence="1">UCBG64.0493</strain>
        <tissue evidence="1">Leaf</tissue>
    </source>
</reference>
<dbReference type="Proteomes" id="UP001188597">
    <property type="component" value="Unassembled WGS sequence"/>
</dbReference>
<organism evidence="1 2">
    <name type="scientific">Escallonia herrerae</name>
    <dbReference type="NCBI Taxonomy" id="1293975"/>
    <lineage>
        <taxon>Eukaryota</taxon>
        <taxon>Viridiplantae</taxon>
        <taxon>Streptophyta</taxon>
        <taxon>Embryophyta</taxon>
        <taxon>Tracheophyta</taxon>
        <taxon>Spermatophyta</taxon>
        <taxon>Magnoliopsida</taxon>
        <taxon>eudicotyledons</taxon>
        <taxon>Gunneridae</taxon>
        <taxon>Pentapetalae</taxon>
        <taxon>asterids</taxon>
        <taxon>campanulids</taxon>
        <taxon>Escalloniales</taxon>
        <taxon>Escalloniaceae</taxon>
        <taxon>Escallonia</taxon>
    </lineage>
</organism>